<comment type="cofactor">
    <cofactor evidence="1 8">
        <name>pyridoxal 5'-phosphate</name>
        <dbReference type="ChEBI" id="CHEBI:597326"/>
    </cofactor>
</comment>
<evidence type="ECO:0000256" key="1">
    <source>
        <dbReference type="ARBA" id="ARBA00001933"/>
    </source>
</evidence>
<dbReference type="InterPro" id="IPR000811">
    <property type="entry name" value="Glyco_trans_35"/>
</dbReference>
<dbReference type="Pfam" id="PF00343">
    <property type="entry name" value="Phosphorylase"/>
    <property type="match status" value="1"/>
</dbReference>
<evidence type="ECO:0000256" key="3">
    <source>
        <dbReference type="ARBA" id="ARBA00022600"/>
    </source>
</evidence>
<comment type="function">
    <text evidence="8">Allosteric enzyme that catalyzes the rate-limiting step in glycogen catabolism, the phosphorolytic cleavage of glycogen to produce glucose-1-phosphate, and plays a central role in maintaining cellular and organismal glucose homeostasis.</text>
</comment>
<dbReference type="NCBIfam" id="TIGR02093">
    <property type="entry name" value="P_ylase"/>
    <property type="match status" value="1"/>
</dbReference>
<evidence type="ECO:0000256" key="6">
    <source>
        <dbReference type="ARBA" id="ARBA00022898"/>
    </source>
</evidence>
<comment type="similarity">
    <text evidence="2 8">Belongs to the glycogen phosphorylase family.</text>
</comment>
<evidence type="ECO:0000256" key="5">
    <source>
        <dbReference type="ARBA" id="ARBA00022679"/>
    </source>
</evidence>
<evidence type="ECO:0000256" key="7">
    <source>
        <dbReference type="ARBA" id="ARBA00023277"/>
    </source>
</evidence>
<dbReference type="OrthoDB" id="9215500at2759"/>
<dbReference type="GO" id="GO:0005980">
    <property type="term" value="P:glycogen catabolic process"/>
    <property type="evidence" value="ECO:0007669"/>
    <property type="project" value="TreeGrafter"/>
</dbReference>
<keyword evidence="10" id="KW-1185">Reference proteome</keyword>
<reference evidence="9 10" key="1">
    <citation type="journal article" date="2018" name="Gigascience">
        <title>Genomes of trombidid mites reveal novel predicted allergens and laterally-transferred genes associated with secondary metabolism.</title>
        <authorList>
            <person name="Dong X."/>
            <person name="Chaisiri K."/>
            <person name="Xia D."/>
            <person name="Armstrong S.D."/>
            <person name="Fang Y."/>
            <person name="Donnelly M.J."/>
            <person name="Kadowaki T."/>
            <person name="McGarry J.W."/>
            <person name="Darby A.C."/>
            <person name="Makepeace B.L."/>
        </authorList>
    </citation>
    <scope>NUCLEOTIDE SEQUENCE [LARGE SCALE GENOMIC DNA]</scope>
    <source>
        <strain evidence="9">UoL-UT</strain>
    </source>
</reference>
<evidence type="ECO:0000256" key="8">
    <source>
        <dbReference type="RuleBase" id="RU000587"/>
    </source>
</evidence>
<name>A0A443SFF1_9ACAR</name>
<dbReference type="GO" id="GO:0030170">
    <property type="term" value="F:pyridoxal phosphate binding"/>
    <property type="evidence" value="ECO:0007669"/>
    <property type="project" value="InterPro"/>
</dbReference>
<evidence type="ECO:0000313" key="10">
    <source>
        <dbReference type="Proteomes" id="UP000288716"/>
    </source>
</evidence>
<dbReference type="PANTHER" id="PTHR11468:SF13">
    <property type="entry name" value="GLYCOGEN PHOSPHORYLASE"/>
    <property type="match status" value="1"/>
</dbReference>
<gene>
    <name evidence="9" type="ORF">B4U80_11176</name>
</gene>
<comment type="caution">
    <text evidence="9">The sequence shown here is derived from an EMBL/GenBank/DDBJ whole genome shotgun (WGS) entry which is preliminary data.</text>
</comment>
<dbReference type="GO" id="GO:0008184">
    <property type="term" value="F:glycogen phosphorylase activity"/>
    <property type="evidence" value="ECO:0007669"/>
    <property type="project" value="InterPro"/>
</dbReference>
<keyword evidence="4 8" id="KW-0328">Glycosyltransferase</keyword>
<evidence type="ECO:0000256" key="2">
    <source>
        <dbReference type="ARBA" id="ARBA00006047"/>
    </source>
</evidence>
<keyword evidence="5 8" id="KW-0808">Transferase</keyword>
<dbReference type="STRING" id="299467.A0A443SFF1"/>
<dbReference type="Proteomes" id="UP000288716">
    <property type="component" value="Unassembled WGS sequence"/>
</dbReference>
<dbReference type="EMBL" id="NCKV01002936">
    <property type="protein sequence ID" value="RWS26235.1"/>
    <property type="molecule type" value="Genomic_DNA"/>
</dbReference>
<dbReference type="AlphaFoldDB" id="A0A443SFF1"/>
<keyword evidence="7 8" id="KW-0119">Carbohydrate metabolism</keyword>
<proteinExistence type="inferred from homology"/>
<dbReference type="PANTHER" id="PTHR11468">
    <property type="entry name" value="GLYCOGEN PHOSPHORYLASE"/>
    <property type="match status" value="1"/>
</dbReference>
<accession>A0A443SFF1</accession>
<dbReference type="Gene3D" id="3.40.50.2000">
    <property type="entry name" value="Glycogen Phosphorylase B"/>
    <property type="match status" value="2"/>
</dbReference>
<feature type="non-terminal residue" evidence="9">
    <location>
        <position position="479"/>
    </location>
</feature>
<sequence>MSRWLRTQQQYYAKDAKRVYYLSLEFFIGRSLGNTITNLSIDAVVNELFKDFTYSLEELEESEEDAGLGNGGLGRLAACFLDSMATLNIAGYGYGIRYDYGIFQQKIVNGEQVEEPDHWLRFGNPWEQARPETVVEIHFRGSVEVDSVTQKRSWINTDIVYATPFDYPVAGYANNVVNTMRLWSAKSPNQFNLRYFNSADYIQAVIDRNKAENISRVLYPVDEKCEGKELRLKQEYLLVAATIYDIIRRYKSPKYGTKEVTRKDFKDLPDKVAIQLNDTHPALAIPELLRILVDIEDIDWDVAWDITVRTCFYTNHTVLPEALERWSIHMLERLLPRHLEIIYEINRRHLEIVEKKWPGDVNRAGRLSLIEEQYPKKVNMARLAIVGSSSVNGVSKIHSDIIKNETFKDFYELTPEKFNNKTNGVTPRRWIVVCNKFLTQQICNKIGLNWIVHLSELSKLLEFVNDSNFVRQIQKVKLE</sequence>
<dbReference type="FunFam" id="3.40.50.2000:FF:000149">
    <property type="entry name" value="Glycogen phosphorylase, muscle form"/>
    <property type="match status" value="1"/>
</dbReference>
<dbReference type="VEuPathDB" id="VectorBase:LDEU005804"/>
<protein>
    <recommendedName>
        <fullName evidence="8">Alpha-1,4 glucan phosphorylase</fullName>
        <ecNumber evidence="8">2.4.1.1</ecNumber>
    </recommendedName>
</protein>
<dbReference type="EC" id="2.4.1.1" evidence="8"/>
<comment type="catalytic activity">
    <reaction evidence="8">
        <text>[(1-&gt;4)-alpha-D-glucosyl](n) + phosphate = [(1-&gt;4)-alpha-D-glucosyl](n-1) + alpha-D-glucose 1-phosphate</text>
        <dbReference type="Rhea" id="RHEA:41732"/>
        <dbReference type="Rhea" id="RHEA-COMP:9584"/>
        <dbReference type="Rhea" id="RHEA-COMP:9586"/>
        <dbReference type="ChEBI" id="CHEBI:15444"/>
        <dbReference type="ChEBI" id="CHEBI:43474"/>
        <dbReference type="ChEBI" id="CHEBI:58601"/>
        <dbReference type="EC" id="2.4.1.1"/>
    </reaction>
</comment>
<dbReference type="GO" id="GO:0005737">
    <property type="term" value="C:cytoplasm"/>
    <property type="evidence" value="ECO:0007669"/>
    <property type="project" value="TreeGrafter"/>
</dbReference>
<keyword evidence="3" id="KW-0321">Glycogen metabolism</keyword>
<dbReference type="SUPFAM" id="SSF53756">
    <property type="entry name" value="UDP-Glycosyltransferase/glycogen phosphorylase"/>
    <property type="match status" value="1"/>
</dbReference>
<organism evidence="9 10">
    <name type="scientific">Leptotrombidium deliense</name>
    <dbReference type="NCBI Taxonomy" id="299467"/>
    <lineage>
        <taxon>Eukaryota</taxon>
        <taxon>Metazoa</taxon>
        <taxon>Ecdysozoa</taxon>
        <taxon>Arthropoda</taxon>
        <taxon>Chelicerata</taxon>
        <taxon>Arachnida</taxon>
        <taxon>Acari</taxon>
        <taxon>Acariformes</taxon>
        <taxon>Trombidiformes</taxon>
        <taxon>Prostigmata</taxon>
        <taxon>Anystina</taxon>
        <taxon>Parasitengona</taxon>
        <taxon>Trombiculoidea</taxon>
        <taxon>Trombiculidae</taxon>
        <taxon>Leptotrombidium</taxon>
    </lineage>
</organism>
<evidence type="ECO:0000313" key="9">
    <source>
        <dbReference type="EMBL" id="RWS26235.1"/>
    </source>
</evidence>
<keyword evidence="6 8" id="KW-0663">Pyridoxal phosphate</keyword>
<evidence type="ECO:0000256" key="4">
    <source>
        <dbReference type="ARBA" id="ARBA00022676"/>
    </source>
</evidence>
<dbReference type="InterPro" id="IPR011833">
    <property type="entry name" value="Glycg_phsphrylas"/>
</dbReference>